<keyword evidence="3" id="KW-1185">Reference proteome</keyword>
<gene>
    <name evidence="2" type="ORF">Acr_14g0002150</name>
</gene>
<accession>A0A7J0FR07</accession>
<dbReference type="PANTHER" id="PTHR48475">
    <property type="entry name" value="RIBONUCLEASE H"/>
    <property type="match status" value="1"/>
</dbReference>
<keyword evidence="1" id="KW-0175">Coiled coil</keyword>
<evidence type="ECO:0000313" key="2">
    <source>
        <dbReference type="EMBL" id="GFZ00580.1"/>
    </source>
</evidence>
<organism evidence="2 3">
    <name type="scientific">Actinidia rufa</name>
    <dbReference type="NCBI Taxonomy" id="165716"/>
    <lineage>
        <taxon>Eukaryota</taxon>
        <taxon>Viridiplantae</taxon>
        <taxon>Streptophyta</taxon>
        <taxon>Embryophyta</taxon>
        <taxon>Tracheophyta</taxon>
        <taxon>Spermatophyta</taxon>
        <taxon>Magnoliopsida</taxon>
        <taxon>eudicotyledons</taxon>
        <taxon>Gunneridae</taxon>
        <taxon>Pentapetalae</taxon>
        <taxon>asterids</taxon>
        <taxon>Ericales</taxon>
        <taxon>Actinidiaceae</taxon>
        <taxon>Actinidia</taxon>
    </lineage>
</organism>
<dbReference type="EMBL" id="BJWL01000014">
    <property type="protein sequence ID" value="GFZ00580.1"/>
    <property type="molecule type" value="Genomic_DNA"/>
</dbReference>
<protein>
    <submittedName>
        <fullName evidence="2">Uncharacterized protein</fullName>
    </submittedName>
</protein>
<evidence type="ECO:0000256" key="1">
    <source>
        <dbReference type="SAM" id="Coils"/>
    </source>
</evidence>
<evidence type="ECO:0000313" key="3">
    <source>
        <dbReference type="Proteomes" id="UP000585474"/>
    </source>
</evidence>
<proteinExistence type="predicted"/>
<dbReference type="OrthoDB" id="1194505at2759"/>
<feature type="coiled-coil region" evidence="1">
    <location>
        <begin position="50"/>
        <end position="77"/>
    </location>
</feature>
<dbReference type="Proteomes" id="UP000585474">
    <property type="component" value="Unassembled WGS sequence"/>
</dbReference>
<dbReference type="AlphaFoldDB" id="A0A7J0FR07"/>
<reference evidence="2 3" key="1">
    <citation type="submission" date="2019-07" db="EMBL/GenBank/DDBJ databases">
        <title>De Novo Assembly of kiwifruit Actinidia rufa.</title>
        <authorList>
            <person name="Sugita-Konishi S."/>
            <person name="Sato K."/>
            <person name="Mori E."/>
            <person name="Abe Y."/>
            <person name="Kisaki G."/>
            <person name="Hamano K."/>
            <person name="Suezawa K."/>
            <person name="Otani M."/>
            <person name="Fukuda T."/>
            <person name="Manabe T."/>
            <person name="Gomi K."/>
            <person name="Tabuchi M."/>
            <person name="Akimitsu K."/>
            <person name="Kataoka I."/>
        </authorList>
    </citation>
    <scope>NUCLEOTIDE SEQUENCE [LARGE SCALE GENOMIC DNA]</scope>
    <source>
        <strain evidence="3">cv. Fuchu</strain>
    </source>
</reference>
<dbReference type="PANTHER" id="PTHR48475:SF2">
    <property type="entry name" value="RIBONUCLEASE H"/>
    <property type="match status" value="1"/>
</dbReference>
<name>A0A7J0FR07_9ERIC</name>
<comment type="caution">
    <text evidence="2">The sequence shown here is derived from an EMBL/GenBank/DDBJ whole genome shotgun (WGS) entry which is preliminary data.</text>
</comment>
<sequence>MATPQKATNKMPYSLAFGFKAIIPLEVSLPTIRTEAYDVGHNEEVLARDLDLAEERRENALIRMADYQKQLAKTYNQKVQHKEFLVGDLVLRKVVGNTKDPADGKLGQKRLLHRRF</sequence>